<protein>
    <submittedName>
        <fullName evidence="1">Uncharacterized protein</fullName>
    </submittedName>
</protein>
<comment type="caution">
    <text evidence="1">The sequence shown here is derived from an EMBL/GenBank/DDBJ whole genome shotgun (WGS) entry which is preliminary data.</text>
</comment>
<name>A0A2U3ER92_PURLI</name>
<evidence type="ECO:0000313" key="2">
    <source>
        <dbReference type="Proteomes" id="UP000245956"/>
    </source>
</evidence>
<reference evidence="1 2" key="1">
    <citation type="journal article" date="2016" name="Front. Microbiol.">
        <title>Genome and transcriptome sequences reveal the specific parasitism of the nematophagous Purpureocillium lilacinum 36-1.</title>
        <authorList>
            <person name="Xie J."/>
            <person name="Li S."/>
            <person name="Mo C."/>
            <person name="Xiao X."/>
            <person name="Peng D."/>
            <person name="Wang G."/>
            <person name="Xiao Y."/>
        </authorList>
    </citation>
    <scope>NUCLEOTIDE SEQUENCE [LARGE SCALE GENOMIC DNA]</scope>
    <source>
        <strain evidence="1 2">36-1</strain>
    </source>
</reference>
<evidence type="ECO:0000313" key="1">
    <source>
        <dbReference type="EMBL" id="PWI77016.1"/>
    </source>
</evidence>
<dbReference type="EMBL" id="LCWV01000001">
    <property type="protein sequence ID" value="PWI77016.1"/>
    <property type="molecule type" value="Genomic_DNA"/>
</dbReference>
<gene>
    <name evidence="1" type="ORF">PCL_04210</name>
</gene>
<dbReference type="AlphaFoldDB" id="A0A2U3ER92"/>
<organism evidence="1 2">
    <name type="scientific">Purpureocillium lilacinum</name>
    <name type="common">Paecilomyces lilacinus</name>
    <dbReference type="NCBI Taxonomy" id="33203"/>
    <lineage>
        <taxon>Eukaryota</taxon>
        <taxon>Fungi</taxon>
        <taxon>Dikarya</taxon>
        <taxon>Ascomycota</taxon>
        <taxon>Pezizomycotina</taxon>
        <taxon>Sordariomycetes</taxon>
        <taxon>Hypocreomycetidae</taxon>
        <taxon>Hypocreales</taxon>
        <taxon>Ophiocordycipitaceae</taxon>
        <taxon>Purpureocillium</taxon>
    </lineage>
</organism>
<accession>A0A2U3ER92</accession>
<dbReference type="Proteomes" id="UP000245956">
    <property type="component" value="Unassembled WGS sequence"/>
</dbReference>
<sequence length="308" mass="33781">MYFAPPSPFIPWESRLAVLIGDMHAVRPRMKRAKDAGSTPVAWSVYARLSDSPSRGRRLCCLLRFNDPDTDLTTAARSRSAFYIPASSDSELVTKDILAVASIGTIRRATRANCLHAAAGVLANTRLALRRFALALQRHVRRVPRARRRVGPPPLQRPWAFFSLSTTLSITIISASTTISSRRRPPHGPLVPKLEPALEAAFPPALLAGAAPRVSPRPHDALSVSRPTRRAPVRGLIISGQIAFNSGEGRGKRRIPLPRPRCRRLQKGKTESRLPGAALVWTGFECGSIVGAASRWCKVYPRTSWVLS</sequence>
<proteinExistence type="predicted"/>